<dbReference type="STRING" id="98765.A0A2R6NXA7"/>
<protein>
    <recommendedName>
        <fullName evidence="5">CxC5 like cysteine cluster associated with KDZ domain-containing protein</fullName>
    </recommendedName>
</protein>
<dbReference type="InterPro" id="IPR040898">
    <property type="entry name" value="CxC6"/>
</dbReference>
<accession>A0A2R6NXA7</accession>
<evidence type="ECO:0000313" key="4">
    <source>
        <dbReference type="Proteomes" id="UP000186601"/>
    </source>
</evidence>
<feature type="domain" description="CxC6 like cysteine cluster associated with KDZ" evidence="2">
    <location>
        <begin position="346"/>
        <end position="409"/>
    </location>
</feature>
<dbReference type="Pfam" id="PF18721">
    <property type="entry name" value="CxC6"/>
    <property type="match status" value="1"/>
</dbReference>
<evidence type="ECO:0008006" key="5">
    <source>
        <dbReference type="Google" id="ProtNLM"/>
    </source>
</evidence>
<keyword evidence="4" id="KW-1185">Reference proteome</keyword>
<dbReference type="InterPro" id="IPR041539">
    <property type="entry name" value="CxC5"/>
</dbReference>
<dbReference type="Proteomes" id="UP000186601">
    <property type="component" value="Unassembled WGS sequence"/>
</dbReference>
<reference evidence="3 4" key="1">
    <citation type="submission" date="2018-02" db="EMBL/GenBank/DDBJ databases">
        <title>Genome sequence of the basidiomycete white-rot fungus Phlebia centrifuga.</title>
        <authorList>
            <person name="Granchi Z."/>
            <person name="Peng M."/>
            <person name="de Vries R.P."/>
            <person name="Hilden K."/>
            <person name="Makela M.R."/>
            <person name="Grigoriev I."/>
            <person name="Riley R."/>
        </authorList>
    </citation>
    <scope>NUCLEOTIDE SEQUENCE [LARGE SCALE GENOMIC DNA]</scope>
    <source>
        <strain evidence="3 4">FBCC195</strain>
    </source>
</reference>
<dbReference type="AlphaFoldDB" id="A0A2R6NXA7"/>
<feature type="domain" description="CxC5 like cysteine cluster associated with KDZ" evidence="1">
    <location>
        <begin position="115"/>
        <end position="241"/>
    </location>
</feature>
<proteinExistence type="predicted"/>
<comment type="caution">
    <text evidence="3">The sequence shown here is derived from an EMBL/GenBank/DDBJ whole genome shotgun (WGS) entry which is preliminary data.</text>
</comment>
<dbReference type="EMBL" id="MLYV02000712">
    <property type="protein sequence ID" value="PSR79005.1"/>
    <property type="molecule type" value="Genomic_DNA"/>
</dbReference>
<organism evidence="3 4">
    <name type="scientific">Hermanssonia centrifuga</name>
    <dbReference type="NCBI Taxonomy" id="98765"/>
    <lineage>
        <taxon>Eukaryota</taxon>
        <taxon>Fungi</taxon>
        <taxon>Dikarya</taxon>
        <taxon>Basidiomycota</taxon>
        <taxon>Agaricomycotina</taxon>
        <taxon>Agaricomycetes</taxon>
        <taxon>Polyporales</taxon>
        <taxon>Meruliaceae</taxon>
        <taxon>Hermanssonia</taxon>
    </lineage>
</organism>
<dbReference type="Pfam" id="PF18718">
    <property type="entry name" value="CxC5"/>
    <property type="match status" value="1"/>
</dbReference>
<evidence type="ECO:0000313" key="3">
    <source>
        <dbReference type="EMBL" id="PSR79005.1"/>
    </source>
</evidence>
<evidence type="ECO:0000259" key="1">
    <source>
        <dbReference type="Pfam" id="PF18718"/>
    </source>
</evidence>
<gene>
    <name evidence="3" type="ORF">PHLCEN_2v7192</name>
</gene>
<evidence type="ECO:0000259" key="2">
    <source>
        <dbReference type="Pfam" id="PF18721"/>
    </source>
</evidence>
<dbReference type="OrthoDB" id="2501483at2759"/>
<name>A0A2R6NXA7_9APHY</name>
<sequence>MLLAAVVEALNTYPELSTLHYEQMTDFIGLVRHLKPTLSRLETPYTGTPPASLSVNIQDFLAVSLGVEDDVLKHMWAAFRHTAWEDGLSPDGLTAHKEHTKYLPYFLKHGLSRNIAFYMLYPPLLVCVECMRHHRSSKNTSLRYTLGEEVSHPITVFTAHLGIVPGIATSAYCRKCNTRYYPNYYVHTQATVRSYYTHSMTIIQTSQHYYMAVDVCEFFTSMMANSWTSATNCARIYNESLADLSVQADLPASWHNRLRMEIEDVWMGFYLHGLLNDIRERRDSGEEVVLELPHDAASQGERLRPALQARNQRMIGPGQENWSHACNLCCWISTDAGTINQLRSVVVDGVTVGHPCCAVLNCASPLDSVKDHHCPDHLYLDRVCAVLDCANDVESGFKTCNILQHRNLEVYDRMQGKAMFQLKRRLERVRAIQTNDALSSTDAMPEADQEVYIDTDGLCDGKPETGNRKLRARFGRKRTHNEELCVSSCGIILGRATFFGSEAPNGVRTFLMKLFPTPASLPGVIWHDNNCQIVAMLDNDEDEHLRRYFDNCALPVDVFHFKSKHKEGDLNCGRNCNPSIWKDLQTSEGKWRFNSSAAEQTNAWFGGFQAIVREMQVDGYNFFLDEMIKRRNRMMVTKLQAEGQAPYLIPRDEIL</sequence>